<dbReference type="Proteomes" id="UP000192761">
    <property type="component" value="Unassembled WGS sequence"/>
</dbReference>
<keyword evidence="3" id="KW-1185">Reference proteome</keyword>
<evidence type="ECO:0000256" key="1">
    <source>
        <dbReference type="SAM" id="MobiDB-lite"/>
    </source>
</evidence>
<feature type="region of interest" description="Disordered" evidence="1">
    <location>
        <begin position="1"/>
        <end position="46"/>
    </location>
</feature>
<name>A0A1W1XVN9_9NEIS</name>
<evidence type="ECO:0000313" key="3">
    <source>
        <dbReference type="Proteomes" id="UP000192761"/>
    </source>
</evidence>
<evidence type="ECO:0000313" key="2">
    <source>
        <dbReference type="EMBL" id="SMC28029.1"/>
    </source>
</evidence>
<dbReference type="AlphaFoldDB" id="A0A1W1XVN9"/>
<dbReference type="RefSeq" id="WP_176216961.1">
    <property type="nucleotide sequence ID" value="NZ_FWXD01000020.1"/>
</dbReference>
<protein>
    <submittedName>
        <fullName evidence="2">Uncharacterized protein</fullName>
    </submittedName>
</protein>
<reference evidence="2 3" key="1">
    <citation type="submission" date="2017-04" db="EMBL/GenBank/DDBJ databases">
        <authorList>
            <person name="Afonso C.L."/>
            <person name="Miller P.J."/>
            <person name="Scott M.A."/>
            <person name="Spackman E."/>
            <person name="Goraichik I."/>
            <person name="Dimitrov K.M."/>
            <person name="Suarez D.L."/>
            <person name="Swayne D.E."/>
        </authorList>
    </citation>
    <scope>NUCLEOTIDE SEQUENCE [LARGE SCALE GENOMIC DNA]</scope>
    <source>
        <strain evidence="2 3">DSM 23236</strain>
    </source>
</reference>
<proteinExistence type="predicted"/>
<organism evidence="2 3">
    <name type="scientific">Andreprevotia lacus DSM 23236</name>
    <dbReference type="NCBI Taxonomy" id="1121001"/>
    <lineage>
        <taxon>Bacteria</taxon>
        <taxon>Pseudomonadati</taxon>
        <taxon>Pseudomonadota</taxon>
        <taxon>Betaproteobacteria</taxon>
        <taxon>Neisseriales</taxon>
        <taxon>Chitinibacteraceae</taxon>
        <taxon>Andreprevotia</taxon>
    </lineage>
</organism>
<sequence>MAKSQLRSHREAKKPKKVKVPAAPAVGATPPAFQTVKGSDMGKHRH</sequence>
<feature type="compositionally biased region" description="Basic residues" evidence="1">
    <location>
        <begin position="1"/>
        <end position="19"/>
    </location>
</feature>
<accession>A0A1W1XVN9</accession>
<gene>
    <name evidence="2" type="ORF">SAMN02745857_03068</name>
</gene>
<dbReference type="EMBL" id="FWXD01000020">
    <property type="protein sequence ID" value="SMC28029.1"/>
    <property type="molecule type" value="Genomic_DNA"/>
</dbReference>
<feature type="compositionally biased region" description="Low complexity" evidence="1">
    <location>
        <begin position="20"/>
        <end position="32"/>
    </location>
</feature>